<evidence type="ECO:0000313" key="1">
    <source>
        <dbReference type="EMBL" id="MBB3993768.1"/>
    </source>
</evidence>
<proteinExistence type="predicted"/>
<accession>A0A7W6H0M5</accession>
<dbReference type="EMBL" id="JACIEI010000003">
    <property type="protein sequence ID" value="MBB3993768.1"/>
    <property type="molecule type" value="Genomic_DNA"/>
</dbReference>
<sequence>MAKLITPFIAQEHEPSQPDGTWQHVENRYVYNMEDPEDFPGFPELPIGLVGEIASFIEAKAPRPMRSAALIGALGFVAGIVGRAWNVEGSGLNEYFVLLAPSSSGKEAATKGPEILLNAVVQKVPDASTFIGPGDVSSKAALARYTSKATPPCFAMFIPEFGEWIEPIVSPKASEARQSLRKMLLDLSEKGGKGSVLRKSAYADSANNIDDVYSPAVTIVGDSNPTTFFEAVSERNTGNGFFARFIILQSEDRVAPYNKAHASVQPSARLLEDLGSLCCQSLNLNHAKMVLDVVISESAQDELNDFRNTCDEGRDLAEDEYKRAVWGRGYVHSLRVAAILAVGRNLYFPTIEICDARWAISLITCSIEKLLNKFEDGEVGNVSQSEVARLNEVKRAITRYITAQWPEIASYAGERNSNLHTVKIVPYGYIQRSVYKLKPFKDAAFGKSSDAIKQTIRIMVERGELSEISRAVLAKNHSFSGVAYAVERPEVFME</sequence>
<gene>
    <name evidence="1" type="ORF">GGR95_001399</name>
</gene>
<dbReference type="Proteomes" id="UP000530268">
    <property type="component" value="Unassembled WGS sequence"/>
</dbReference>
<dbReference type="RefSeq" id="WP_184564152.1">
    <property type="nucleotide sequence ID" value="NZ_JACIEI010000003.1"/>
</dbReference>
<name>A0A7W6H0M5_9RHOB</name>
<reference evidence="1 2" key="1">
    <citation type="submission" date="2020-08" db="EMBL/GenBank/DDBJ databases">
        <title>Genomic Encyclopedia of Type Strains, Phase IV (KMG-IV): sequencing the most valuable type-strain genomes for metagenomic binning, comparative biology and taxonomic classification.</title>
        <authorList>
            <person name="Goeker M."/>
        </authorList>
    </citation>
    <scope>NUCLEOTIDE SEQUENCE [LARGE SCALE GENOMIC DNA]</scope>
    <source>
        <strain evidence="1 2">DSM 102234</strain>
    </source>
</reference>
<protein>
    <recommendedName>
        <fullName evidence="3">DUF3987 domain-containing protein</fullName>
    </recommendedName>
</protein>
<evidence type="ECO:0008006" key="3">
    <source>
        <dbReference type="Google" id="ProtNLM"/>
    </source>
</evidence>
<keyword evidence="2" id="KW-1185">Reference proteome</keyword>
<evidence type="ECO:0000313" key="2">
    <source>
        <dbReference type="Proteomes" id="UP000530268"/>
    </source>
</evidence>
<comment type="caution">
    <text evidence="1">The sequence shown here is derived from an EMBL/GenBank/DDBJ whole genome shotgun (WGS) entry which is preliminary data.</text>
</comment>
<organism evidence="1 2">
    <name type="scientific">Sulfitobacter undariae</name>
    <dbReference type="NCBI Taxonomy" id="1563671"/>
    <lineage>
        <taxon>Bacteria</taxon>
        <taxon>Pseudomonadati</taxon>
        <taxon>Pseudomonadota</taxon>
        <taxon>Alphaproteobacteria</taxon>
        <taxon>Rhodobacterales</taxon>
        <taxon>Roseobacteraceae</taxon>
        <taxon>Sulfitobacter</taxon>
    </lineage>
</organism>
<dbReference type="AlphaFoldDB" id="A0A7W6H0M5"/>